<dbReference type="InterPro" id="IPR001584">
    <property type="entry name" value="Integrase_cat-core"/>
</dbReference>
<feature type="region of interest" description="Disordered" evidence="2">
    <location>
        <begin position="162"/>
        <end position="229"/>
    </location>
</feature>
<evidence type="ECO:0000313" key="4">
    <source>
        <dbReference type="EMBL" id="KJX92403.1"/>
    </source>
</evidence>
<protein>
    <recommendedName>
        <fullName evidence="3">Integrase catalytic domain-containing protein</fullName>
    </recommendedName>
</protein>
<feature type="domain" description="Integrase catalytic" evidence="3">
    <location>
        <begin position="1"/>
        <end position="95"/>
    </location>
</feature>
<name>A0A0F4G4Y2_9PEZI</name>
<feature type="compositionally biased region" description="Polar residues" evidence="2">
    <location>
        <begin position="207"/>
        <end position="219"/>
    </location>
</feature>
<evidence type="ECO:0000256" key="2">
    <source>
        <dbReference type="SAM" id="MobiDB-lite"/>
    </source>
</evidence>
<dbReference type="GO" id="GO:0005634">
    <property type="term" value="C:nucleus"/>
    <property type="evidence" value="ECO:0007669"/>
    <property type="project" value="UniProtKB-ARBA"/>
</dbReference>
<comment type="caution">
    <text evidence="4">The sequence shown here is derived from an EMBL/GenBank/DDBJ whole genome shotgun (WGS) entry which is preliminary data.</text>
</comment>
<dbReference type="EMBL" id="LAFY01005811">
    <property type="protein sequence ID" value="KJX92403.1"/>
    <property type="molecule type" value="Genomic_DNA"/>
</dbReference>
<dbReference type="GO" id="GO:0015074">
    <property type="term" value="P:DNA integration"/>
    <property type="evidence" value="ECO:0007669"/>
    <property type="project" value="InterPro"/>
</dbReference>
<proteinExistence type="predicted"/>
<dbReference type="AlphaFoldDB" id="A0A0F4G4Y2"/>
<keyword evidence="1" id="KW-0694">RNA-binding</keyword>
<dbReference type="GO" id="GO:0003723">
    <property type="term" value="F:RNA binding"/>
    <property type="evidence" value="ECO:0007669"/>
    <property type="project" value="UniProtKB-KW"/>
</dbReference>
<dbReference type="Gene3D" id="3.30.420.10">
    <property type="entry name" value="Ribonuclease H-like superfamily/Ribonuclease H"/>
    <property type="match status" value="1"/>
</dbReference>
<reference evidence="4 5" key="1">
    <citation type="submission" date="2015-03" db="EMBL/GenBank/DDBJ databases">
        <title>RNA-seq based gene annotation and comparative genomics of four Zymoseptoria species reveal species-specific pathogenicity related genes and transposable element activity.</title>
        <authorList>
            <person name="Grandaubert J."/>
            <person name="Bhattacharyya A."/>
            <person name="Stukenbrock E.H."/>
        </authorList>
    </citation>
    <scope>NUCLEOTIDE SEQUENCE [LARGE SCALE GENOMIC DNA]</scope>
    <source>
        <strain evidence="4 5">Zb18110</strain>
    </source>
</reference>
<accession>A0A0F4G4Y2</accession>
<sequence>MTYTDNGSHFYGIFEEVVKSKGVKVLYGPVSHPQSTGLAEAYVRLLLKSMRSILQLDPTQLWKWPEKVQKAVFPISTRWVRHAGFHPCELLYGCTPHHLGAELGPEDQVRMQSILDQMKTDPSQLLSASTAEEHHAGRLARLDEIRTATLDQRLQYQMKLAAEDEKAQPEVPPERSETVHPGLERPMEGNYRHKSCDTTEAKRGSQPAPQVQEAQQGASGTRLARATQP</sequence>
<dbReference type="SUPFAM" id="SSF53098">
    <property type="entry name" value="Ribonuclease H-like"/>
    <property type="match status" value="1"/>
</dbReference>
<dbReference type="InterPro" id="IPR036397">
    <property type="entry name" value="RNaseH_sf"/>
</dbReference>
<keyword evidence="5" id="KW-1185">Reference proteome</keyword>
<evidence type="ECO:0000256" key="1">
    <source>
        <dbReference type="ARBA" id="ARBA00022884"/>
    </source>
</evidence>
<evidence type="ECO:0000259" key="3">
    <source>
        <dbReference type="PROSITE" id="PS50994"/>
    </source>
</evidence>
<evidence type="ECO:0000313" key="5">
    <source>
        <dbReference type="Proteomes" id="UP000033647"/>
    </source>
</evidence>
<feature type="compositionally biased region" description="Basic and acidic residues" evidence="2">
    <location>
        <begin position="162"/>
        <end position="203"/>
    </location>
</feature>
<organism evidence="4 5">
    <name type="scientific">Zymoseptoria brevis</name>
    <dbReference type="NCBI Taxonomy" id="1047168"/>
    <lineage>
        <taxon>Eukaryota</taxon>
        <taxon>Fungi</taxon>
        <taxon>Dikarya</taxon>
        <taxon>Ascomycota</taxon>
        <taxon>Pezizomycotina</taxon>
        <taxon>Dothideomycetes</taxon>
        <taxon>Dothideomycetidae</taxon>
        <taxon>Mycosphaerellales</taxon>
        <taxon>Mycosphaerellaceae</taxon>
        <taxon>Zymoseptoria</taxon>
    </lineage>
</organism>
<dbReference type="OrthoDB" id="5426892at2759"/>
<gene>
    <name evidence="4" type="ORF">TI39_contig5856g00004</name>
</gene>
<dbReference type="InterPro" id="IPR012337">
    <property type="entry name" value="RNaseH-like_sf"/>
</dbReference>
<dbReference type="PROSITE" id="PS50994">
    <property type="entry name" value="INTEGRASE"/>
    <property type="match status" value="1"/>
</dbReference>
<dbReference type="Proteomes" id="UP000033647">
    <property type="component" value="Unassembled WGS sequence"/>
</dbReference>